<evidence type="ECO:0000256" key="1">
    <source>
        <dbReference type="SAM" id="Phobius"/>
    </source>
</evidence>
<proteinExistence type="predicted"/>
<keyword evidence="1" id="KW-0472">Membrane</keyword>
<dbReference type="Proteomes" id="UP000267841">
    <property type="component" value="Unassembled WGS sequence"/>
</dbReference>
<keyword evidence="1" id="KW-1133">Transmembrane helix</keyword>
<keyword evidence="3" id="KW-1185">Reference proteome</keyword>
<evidence type="ECO:0000313" key="2">
    <source>
        <dbReference type="EMBL" id="RLJ71263.1"/>
    </source>
</evidence>
<gene>
    <name evidence="2" type="ORF">BCF55_1562</name>
</gene>
<organism evidence="2 3">
    <name type="scientific">Hydrogenivirga caldilitoris</name>
    <dbReference type="NCBI Taxonomy" id="246264"/>
    <lineage>
        <taxon>Bacteria</taxon>
        <taxon>Pseudomonadati</taxon>
        <taxon>Aquificota</taxon>
        <taxon>Aquificia</taxon>
        <taxon>Aquificales</taxon>
        <taxon>Aquificaceae</taxon>
        <taxon>Hydrogenivirga</taxon>
    </lineage>
</organism>
<name>A0A497XWX0_9AQUI</name>
<dbReference type="OrthoDB" id="9937742at2"/>
<dbReference type="EMBL" id="RCCJ01000001">
    <property type="protein sequence ID" value="RLJ71263.1"/>
    <property type="molecule type" value="Genomic_DNA"/>
</dbReference>
<accession>A0A497XWX0</accession>
<keyword evidence="1" id="KW-0812">Transmembrane</keyword>
<dbReference type="AlphaFoldDB" id="A0A497XWX0"/>
<dbReference type="RefSeq" id="WP_121012380.1">
    <property type="nucleotide sequence ID" value="NZ_RCCJ01000001.1"/>
</dbReference>
<comment type="caution">
    <text evidence="2">The sequence shown here is derived from an EMBL/GenBank/DDBJ whole genome shotgun (WGS) entry which is preliminary data.</text>
</comment>
<sequence length="74" mass="8363">MKGLIFILLFLILFGVSLYFFLMNSGQNVELVLWGNTRTPSLPVGLIVLISFFLGFILGMLFFPLTYVIKKLSS</sequence>
<feature type="transmembrane region" description="Helical" evidence="1">
    <location>
        <begin position="42"/>
        <end position="69"/>
    </location>
</feature>
<evidence type="ECO:0000313" key="3">
    <source>
        <dbReference type="Proteomes" id="UP000267841"/>
    </source>
</evidence>
<reference evidence="2 3" key="1">
    <citation type="submission" date="2018-10" db="EMBL/GenBank/DDBJ databases">
        <title>Genomic Encyclopedia of Archaeal and Bacterial Type Strains, Phase II (KMG-II): from individual species to whole genera.</title>
        <authorList>
            <person name="Goeker M."/>
        </authorList>
    </citation>
    <scope>NUCLEOTIDE SEQUENCE [LARGE SCALE GENOMIC DNA]</scope>
    <source>
        <strain evidence="2 3">DSM 16510</strain>
    </source>
</reference>
<protein>
    <submittedName>
        <fullName evidence="2">Uncharacterized protein DUF1049</fullName>
    </submittedName>
</protein>